<name>A0A2T6ZGY3_TUBBO</name>
<feature type="region of interest" description="Disordered" evidence="1">
    <location>
        <begin position="90"/>
        <end position="157"/>
    </location>
</feature>
<dbReference type="OrthoDB" id="2158714at2759"/>
<dbReference type="InterPro" id="IPR013640">
    <property type="entry name" value="Vfa1"/>
</dbReference>
<feature type="compositionally biased region" description="Basic and acidic residues" evidence="1">
    <location>
        <begin position="145"/>
        <end position="154"/>
    </location>
</feature>
<evidence type="ECO:0000313" key="3">
    <source>
        <dbReference type="Proteomes" id="UP000244722"/>
    </source>
</evidence>
<dbReference type="EMBL" id="NESQ01000275">
    <property type="protein sequence ID" value="PUU74758.1"/>
    <property type="molecule type" value="Genomic_DNA"/>
</dbReference>
<keyword evidence="3" id="KW-1185">Reference proteome</keyword>
<dbReference type="GO" id="GO:0007034">
    <property type="term" value="P:vacuolar transport"/>
    <property type="evidence" value="ECO:0007669"/>
    <property type="project" value="TreeGrafter"/>
</dbReference>
<feature type="region of interest" description="Disordered" evidence="1">
    <location>
        <begin position="177"/>
        <end position="196"/>
    </location>
</feature>
<dbReference type="Proteomes" id="UP000244722">
    <property type="component" value="Unassembled WGS sequence"/>
</dbReference>
<evidence type="ECO:0000256" key="1">
    <source>
        <dbReference type="SAM" id="MobiDB-lite"/>
    </source>
</evidence>
<proteinExistence type="predicted"/>
<accession>A0A2T6ZGY3</accession>
<evidence type="ECO:0000313" key="2">
    <source>
        <dbReference type="EMBL" id="PUU74758.1"/>
    </source>
</evidence>
<dbReference type="PANTHER" id="PTHR28218:SF1">
    <property type="entry name" value="VPS4-ASSOCIATED PROTEIN 1"/>
    <property type="match status" value="1"/>
</dbReference>
<dbReference type="AlphaFoldDB" id="A0A2T6ZGY3"/>
<reference evidence="2 3" key="1">
    <citation type="submission" date="2017-04" db="EMBL/GenBank/DDBJ databases">
        <title>Draft genome sequence of Tuber borchii Vittad., a whitish edible truffle.</title>
        <authorList>
            <consortium name="DOE Joint Genome Institute"/>
            <person name="Murat C."/>
            <person name="Kuo A."/>
            <person name="Barry K.W."/>
            <person name="Clum A."/>
            <person name="Dockter R.B."/>
            <person name="Fauchery L."/>
            <person name="Iotti M."/>
            <person name="Kohler A."/>
            <person name="Labutti K."/>
            <person name="Lindquist E.A."/>
            <person name="Lipzen A."/>
            <person name="Ohm R.A."/>
            <person name="Wang M."/>
            <person name="Grigoriev I.V."/>
            <person name="Zambonelli A."/>
            <person name="Martin F.M."/>
        </authorList>
    </citation>
    <scope>NUCLEOTIDE SEQUENCE [LARGE SCALE GENOMIC DNA]</scope>
    <source>
        <strain evidence="2 3">Tbo3840</strain>
    </source>
</reference>
<dbReference type="Pfam" id="PF08432">
    <property type="entry name" value="Vfa1"/>
    <property type="match status" value="1"/>
</dbReference>
<gene>
    <name evidence="2" type="ORF">B9Z19DRAFT_1132638</name>
</gene>
<organism evidence="2 3">
    <name type="scientific">Tuber borchii</name>
    <name type="common">White truffle</name>
    <dbReference type="NCBI Taxonomy" id="42251"/>
    <lineage>
        <taxon>Eukaryota</taxon>
        <taxon>Fungi</taxon>
        <taxon>Dikarya</taxon>
        <taxon>Ascomycota</taxon>
        <taxon>Pezizomycotina</taxon>
        <taxon>Pezizomycetes</taxon>
        <taxon>Pezizales</taxon>
        <taxon>Tuberaceae</taxon>
        <taxon>Tuber</taxon>
    </lineage>
</organism>
<feature type="compositionally biased region" description="Basic and acidic residues" evidence="1">
    <location>
        <begin position="100"/>
        <end position="138"/>
    </location>
</feature>
<sequence length="196" mass="23033">MATPFQNTYHLRKVADTSSKPCTVCYKHTPQVLITPDKKDFFYVCLSHTRDRGFATAVVTATQEETESARKAREEKELEAEVERVKKEFLEKEKRKKEGKGKGKDKEKEGEEEKKKEEKEKGDEEVKDDEEARKKKEKEEEEEKEKEKKNEEPRIFTLHKIVFESRVRRYRQVQLAKLNQDRLRNGAFPSVPTGSP</sequence>
<comment type="caution">
    <text evidence="2">The sequence shown here is derived from an EMBL/GenBank/DDBJ whole genome shotgun (WGS) entry which is preliminary data.</text>
</comment>
<protein>
    <submittedName>
        <fullName evidence="2">VPS4-associated protein 1</fullName>
    </submittedName>
</protein>
<dbReference type="GO" id="GO:0005768">
    <property type="term" value="C:endosome"/>
    <property type="evidence" value="ECO:0007669"/>
    <property type="project" value="TreeGrafter"/>
</dbReference>
<dbReference type="PANTHER" id="PTHR28218">
    <property type="entry name" value="VPS4-ASSOCIATED PROTEIN 1"/>
    <property type="match status" value="1"/>
</dbReference>